<organism evidence="1 2">
    <name type="scientific">Paenibacillus macerans</name>
    <name type="common">Bacillus macerans</name>
    <dbReference type="NCBI Taxonomy" id="44252"/>
    <lineage>
        <taxon>Bacteria</taxon>
        <taxon>Bacillati</taxon>
        <taxon>Bacillota</taxon>
        <taxon>Bacilli</taxon>
        <taxon>Bacillales</taxon>
        <taxon>Paenibacillaceae</taxon>
        <taxon>Paenibacillus</taxon>
    </lineage>
</organism>
<keyword evidence="2" id="KW-1185">Reference proteome</keyword>
<comment type="caution">
    <text evidence="1">The sequence shown here is derived from an EMBL/GenBank/DDBJ whole genome shotgun (WGS) entry which is preliminary data.</text>
</comment>
<dbReference type="HOGENOM" id="CLU_1553763_0_0_9"/>
<evidence type="ECO:0000313" key="2">
    <source>
        <dbReference type="Proteomes" id="UP000029278"/>
    </source>
</evidence>
<proteinExistence type="predicted"/>
<name>A0A090XVL1_PAEMA</name>
<dbReference type="AlphaFoldDB" id="A0A090XVL1"/>
<dbReference type="Proteomes" id="UP000029278">
    <property type="component" value="Unassembled WGS sequence"/>
</dbReference>
<dbReference type="EMBL" id="JMQA01000058">
    <property type="protein sequence ID" value="KFM90503.1"/>
    <property type="molecule type" value="Genomic_DNA"/>
</dbReference>
<accession>A0A090XVL1</accession>
<gene>
    <name evidence="1" type="ORF">DJ90_6385</name>
</gene>
<evidence type="ECO:0000313" key="1">
    <source>
        <dbReference type="EMBL" id="KFM90503.1"/>
    </source>
</evidence>
<sequence>MIIQLPRHFPIVRMVWLLMLFHGPRPHFVLEYVNEIPPLKTAKGLEWIQAPCSLNKLTTHFFNSRCFTAQCTKIVQLRTTHFTTASHFDFIDFRGMKRESSFHAYTVGNFTNRKSFADSAAATLDNNTFEQLDTFTRSLDNLNEHFQSVTRTKARNIFAKLFLRNRLYDIHL</sequence>
<protein>
    <submittedName>
        <fullName evidence="1">Uncharacterized protein</fullName>
    </submittedName>
</protein>
<reference evidence="1 2" key="1">
    <citation type="submission" date="2014-04" db="EMBL/GenBank/DDBJ databases">
        <authorList>
            <person name="Bishop-Lilly K.A."/>
            <person name="Broomall S.M."/>
            <person name="Chain P.S."/>
            <person name="Chertkov O."/>
            <person name="Coyne S.R."/>
            <person name="Daligault H.E."/>
            <person name="Davenport K.W."/>
            <person name="Erkkila T."/>
            <person name="Frey K.G."/>
            <person name="Gibbons H.S."/>
            <person name="Gu W."/>
            <person name="Jaissle J."/>
            <person name="Johnson S.L."/>
            <person name="Koroleva G.I."/>
            <person name="Ladner J.T."/>
            <person name="Lo C.-C."/>
            <person name="Minogue T.D."/>
            <person name="Munk C."/>
            <person name="Palacios G.F."/>
            <person name="Redden C.L."/>
            <person name="Rosenzweig C.N."/>
            <person name="Scholz M.B."/>
            <person name="Teshima H."/>
            <person name="Xu Y."/>
        </authorList>
    </citation>
    <scope>NUCLEOTIDE SEQUENCE [LARGE SCALE GENOMIC DNA]</scope>
    <source>
        <strain evidence="1 2">8244</strain>
    </source>
</reference>